<name>A0A655QRK4_VIBCL</name>
<evidence type="ECO:0000313" key="1">
    <source>
        <dbReference type="EMBL" id="CSA60400.1"/>
    </source>
</evidence>
<protein>
    <submittedName>
        <fullName evidence="1">Uncharacterized protein</fullName>
    </submittedName>
</protein>
<sequence>MISIVSFSLLFRERYLTRESSRLIPSPNGLVQQPHTCGSSKNGIFERSLHPFPSFIYDQDQNS</sequence>
<dbReference type="EMBL" id="CWOW01000009">
    <property type="protein sequence ID" value="CSA60400.1"/>
    <property type="molecule type" value="Genomic_DNA"/>
</dbReference>
<dbReference type="Proteomes" id="UP000044806">
    <property type="component" value="Unassembled WGS sequence"/>
</dbReference>
<evidence type="ECO:0000313" key="2">
    <source>
        <dbReference type="Proteomes" id="UP000044806"/>
    </source>
</evidence>
<dbReference type="AlphaFoldDB" id="A0A655QRK4"/>
<organism evidence="1 2">
    <name type="scientific">Vibrio cholerae</name>
    <dbReference type="NCBI Taxonomy" id="666"/>
    <lineage>
        <taxon>Bacteria</taxon>
        <taxon>Pseudomonadati</taxon>
        <taxon>Pseudomonadota</taxon>
        <taxon>Gammaproteobacteria</taxon>
        <taxon>Vibrionales</taxon>
        <taxon>Vibrionaceae</taxon>
        <taxon>Vibrio</taxon>
    </lineage>
</organism>
<reference evidence="1 2" key="1">
    <citation type="submission" date="2015-07" db="EMBL/GenBank/DDBJ databases">
        <authorList>
            <consortium name="Pathogen Informatics"/>
        </authorList>
    </citation>
    <scope>NUCLEOTIDE SEQUENCE [LARGE SCALE GENOMIC DNA]</scope>
    <source>
        <strain evidence="1 2">A51</strain>
    </source>
</reference>
<proteinExistence type="predicted"/>
<gene>
    <name evidence="1" type="ORF">ERS013165_01974</name>
</gene>
<accession>A0A655QRK4</accession>